<dbReference type="Proteomes" id="UP000712281">
    <property type="component" value="Unassembled WGS sequence"/>
</dbReference>
<evidence type="ECO:0000313" key="2">
    <source>
        <dbReference type="EMBL" id="KAF2535010.1"/>
    </source>
</evidence>
<dbReference type="EMBL" id="QGKW02002228">
    <property type="protein sequence ID" value="KAF2535010.1"/>
    <property type="molecule type" value="Genomic_DNA"/>
</dbReference>
<evidence type="ECO:0000256" key="1">
    <source>
        <dbReference type="SAM" id="MobiDB-lite"/>
    </source>
</evidence>
<evidence type="ECO:0000313" key="3">
    <source>
        <dbReference type="Proteomes" id="UP000712281"/>
    </source>
</evidence>
<gene>
    <name evidence="2" type="ORF">F2Q68_00021863</name>
</gene>
<proteinExistence type="predicted"/>
<protein>
    <submittedName>
        <fullName evidence="2">Uncharacterized protein</fullName>
    </submittedName>
</protein>
<feature type="region of interest" description="Disordered" evidence="1">
    <location>
        <begin position="59"/>
        <end position="93"/>
    </location>
</feature>
<dbReference type="AlphaFoldDB" id="A0A8S9FMZ3"/>
<comment type="caution">
    <text evidence="2">The sequence shown here is derived from an EMBL/GenBank/DDBJ whole genome shotgun (WGS) entry which is preliminary data.</text>
</comment>
<sequence>MLRSSIGPSVVYRQSGHLRDVLRLLYTSSRKKTDSRNPSCTCCSAARAQVRATACYSLSNSPRKSHIRGNHAPSLKVDPSLTSSPPTNRGKIP</sequence>
<name>A0A8S9FMZ3_BRACR</name>
<reference evidence="2" key="1">
    <citation type="submission" date="2019-12" db="EMBL/GenBank/DDBJ databases">
        <title>Genome sequencing and annotation of Brassica cretica.</title>
        <authorList>
            <person name="Studholme D.J."/>
            <person name="Sarris P.F."/>
        </authorList>
    </citation>
    <scope>NUCLEOTIDE SEQUENCE</scope>
    <source>
        <strain evidence="2">PFS-001/15</strain>
        <tissue evidence="2">Leaf</tissue>
    </source>
</reference>
<accession>A0A8S9FMZ3</accession>
<organism evidence="2 3">
    <name type="scientific">Brassica cretica</name>
    <name type="common">Mustard</name>
    <dbReference type="NCBI Taxonomy" id="69181"/>
    <lineage>
        <taxon>Eukaryota</taxon>
        <taxon>Viridiplantae</taxon>
        <taxon>Streptophyta</taxon>
        <taxon>Embryophyta</taxon>
        <taxon>Tracheophyta</taxon>
        <taxon>Spermatophyta</taxon>
        <taxon>Magnoliopsida</taxon>
        <taxon>eudicotyledons</taxon>
        <taxon>Gunneridae</taxon>
        <taxon>Pentapetalae</taxon>
        <taxon>rosids</taxon>
        <taxon>malvids</taxon>
        <taxon>Brassicales</taxon>
        <taxon>Brassicaceae</taxon>
        <taxon>Brassiceae</taxon>
        <taxon>Brassica</taxon>
    </lineage>
</organism>